<name>A0A0K0FNK9_STRVS</name>
<reference evidence="4" key="2">
    <citation type="submission" date="2015-08" db="UniProtKB">
        <authorList>
            <consortium name="WormBaseParasite"/>
        </authorList>
    </citation>
    <scope>IDENTIFICATION</scope>
</reference>
<dbReference type="Pfam" id="PF02931">
    <property type="entry name" value="Neur_chan_LBD"/>
    <property type="match status" value="1"/>
</dbReference>
<dbReference type="STRING" id="75913.A0A0K0FNK9"/>
<dbReference type="WBParaSite" id="SVE_1058900.1">
    <property type="protein sequence ID" value="SVE_1058900.1"/>
    <property type="gene ID" value="SVE_1058900"/>
</dbReference>
<dbReference type="AlphaFoldDB" id="A0A0K0FNK9"/>
<keyword evidence="3" id="KW-1185">Reference proteome</keyword>
<dbReference type="InterPro" id="IPR036734">
    <property type="entry name" value="Neur_chan_lig-bd_sf"/>
</dbReference>
<dbReference type="Gene3D" id="2.70.170.10">
    <property type="entry name" value="Neurotransmitter-gated ion-channel ligand-binding domain"/>
    <property type="match status" value="1"/>
</dbReference>
<organism evidence="3 4">
    <name type="scientific">Strongyloides venezuelensis</name>
    <name type="common">Threadworm</name>
    <dbReference type="NCBI Taxonomy" id="75913"/>
    <lineage>
        <taxon>Eukaryota</taxon>
        <taxon>Metazoa</taxon>
        <taxon>Ecdysozoa</taxon>
        <taxon>Nematoda</taxon>
        <taxon>Chromadorea</taxon>
        <taxon>Rhabditida</taxon>
        <taxon>Tylenchina</taxon>
        <taxon>Panagrolaimomorpha</taxon>
        <taxon>Strongyloidoidea</taxon>
        <taxon>Strongyloididae</taxon>
        <taxon>Strongyloides</taxon>
    </lineage>
</organism>
<keyword evidence="1" id="KW-0472">Membrane</keyword>
<evidence type="ECO:0000256" key="1">
    <source>
        <dbReference type="SAM" id="Phobius"/>
    </source>
</evidence>
<accession>A0A0K0FNK9</accession>
<proteinExistence type="predicted"/>
<feature type="domain" description="Neurotransmitter-gated ion-channel ligand-binding" evidence="2">
    <location>
        <begin position="36"/>
        <end position="74"/>
    </location>
</feature>
<protein>
    <submittedName>
        <fullName evidence="4">Neur_chan_LBD domain-containing protein</fullName>
    </submittedName>
</protein>
<reference evidence="3" key="1">
    <citation type="submission" date="2014-07" db="EMBL/GenBank/DDBJ databases">
        <authorList>
            <person name="Martin A.A"/>
            <person name="De Silva N."/>
        </authorList>
    </citation>
    <scope>NUCLEOTIDE SEQUENCE</scope>
</reference>
<dbReference type="InterPro" id="IPR006202">
    <property type="entry name" value="Neur_chan_lig-bd"/>
</dbReference>
<dbReference type="GO" id="GO:0016020">
    <property type="term" value="C:membrane"/>
    <property type="evidence" value="ECO:0007669"/>
    <property type="project" value="InterPro"/>
</dbReference>
<feature type="transmembrane region" description="Helical" evidence="1">
    <location>
        <begin position="5"/>
        <end position="23"/>
    </location>
</feature>
<dbReference type="GO" id="GO:0005230">
    <property type="term" value="F:extracellular ligand-gated monoatomic ion channel activity"/>
    <property type="evidence" value="ECO:0007669"/>
    <property type="project" value="InterPro"/>
</dbReference>
<dbReference type="SUPFAM" id="SSF63712">
    <property type="entry name" value="Nicotinic receptor ligand binding domain-like"/>
    <property type="match status" value="1"/>
</dbReference>
<dbReference type="Proteomes" id="UP000035680">
    <property type="component" value="Unassembled WGS sequence"/>
</dbReference>
<keyword evidence="1" id="KW-0812">Transmembrane</keyword>
<evidence type="ECO:0000259" key="2">
    <source>
        <dbReference type="Pfam" id="PF02931"/>
    </source>
</evidence>
<sequence>MKQLYCDFFFLFIFFATCHYIILNCDGKANFPRYADQLYEDLMYMYNKQVRPVKNASKALMVNFGASLIRIIDVVGFY</sequence>
<evidence type="ECO:0000313" key="3">
    <source>
        <dbReference type="Proteomes" id="UP000035680"/>
    </source>
</evidence>
<evidence type="ECO:0000313" key="4">
    <source>
        <dbReference type="WBParaSite" id="SVE_1058900.1"/>
    </source>
</evidence>
<keyword evidence="1" id="KW-1133">Transmembrane helix</keyword>